<dbReference type="InterPro" id="IPR029063">
    <property type="entry name" value="SAM-dependent_MTases_sf"/>
</dbReference>
<evidence type="ECO:0000256" key="1">
    <source>
        <dbReference type="SAM" id="Phobius"/>
    </source>
</evidence>
<protein>
    <recommendedName>
        <fullName evidence="4">Methyltransferase FkbM domain-containing protein</fullName>
    </recommendedName>
</protein>
<name>A0ABN9XZI8_9DINO</name>
<evidence type="ECO:0000313" key="2">
    <source>
        <dbReference type="EMBL" id="CAK0904228.1"/>
    </source>
</evidence>
<sequence length="353" mass="38700">MQAAWLQPLWRKQFLFGGNRSASPPGPPSISRRDTMARRVVIAVFAALLGCGMLMSAFVPFSPMAIRPADQQPAALGTAMTPDDRIVLPRGCCILNCDSHVAIAEGQNCSSSNNESLKILSYTLHDSNAHRVAGWNIQGWLKFIGSHGVGAKFVFQVGSFGAFLDEVLPLLKSMDPYQAQQWQGVIAEANRYNVDKLKEAYVEQLSAGTLRIINTAVADVCHTPTLKFVVPSPVFPDSENGQAMQTWGKDQWEELEVPCGTTDHVMRLGNVPESPDFVQVDAESHDAHILIGIDFTKFSPKLIRWESLPNMEKKDTLLDKLYSHGYVTIKTGVGADPFAVRQDVLFAAVGTTV</sequence>
<dbReference type="Proteomes" id="UP001189429">
    <property type="component" value="Unassembled WGS sequence"/>
</dbReference>
<evidence type="ECO:0000313" key="3">
    <source>
        <dbReference type="Proteomes" id="UP001189429"/>
    </source>
</evidence>
<keyword evidence="3" id="KW-1185">Reference proteome</keyword>
<feature type="transmembrane region" description="Helical" evidence="1">
    <location>
        <begin position="40"/>
        <end position="61"/>
    </location>
</feature>
<evidence type="ECO:0008006" key="4">
    <source>
        <dbReference type="Google" id="ProtNLM"/>
    </source>
</evidence>
<gene>
    <name evidence="2" type="ORF">PCOR1329_LOCUS80330</name>
</gene>
<dbReference type="EMBL" id="CAUYUJ010021376">
    <property type="protein sequence ID" value="CAK0904228.1"/>
    <property type="molecule type" value="Genomic_DNA"/>
</dbReference>
<proteinExistence type="predicted"/>
<dbReference type="Gene3D" id="3.40.50.150">
    <property type="entry name" value="Vaccinia Virus protein VP39"/>
    <property type="match status" value="1"/>
</dbReference>
<organism evidence="2 3">
    <name type="scientific">Prorocentrum cordatum</name>
    <dbReference type="NCBI Taxonomy" id="2364126"/>
    <lineage>
        <taxon>Eukaryota</taxon>
        <taxon>Sar</taxon>
        <taxon>Alveolata</taxon>
        <taxon>Dinophyceae</taxon>
        <taxon>Prorocentrales</taxon>
        <taxon>Prorocentraceae</taxon>
        <taxon>Prorocentrum</taxon>
    </lineage>
</organism>
<keyword evidence="1" id="KW-0812">Transmembrane</keyword>
<reference evidence="2" key="1">
    <citation type="submission" date="2023-10" db="EMBL/GenBank/DDBJ databases">
        <authorList>
            <person name="Chen Y."/>
            <person name="Shah S."/>
            <person name="Dougan E. K."/>
            <person name="Thang M."/>
            <person name="Chan C."/>
        </authorList>
    </citation>
    <scope>NUCLEOTIDE SEQUENCE [LARGE SCALE GENOMIC DNA]</scope>
</reference>
<comment type="caution">
    <text evidence="2">The sequence shown here is derived from an EMBL/GenBank/DDBJ whole genome shotgun (WGS) entry which is preliminary data.</text>
</comment>
<accession>A0ABN9XZI8</accession>
<keyword evidence="1" id="KW-0472">Membrane</keyword>
<keyword evidence="1" id="KW-1133">Transmembrane helix</keyword>